<evidence type="ECO:0000313" key="2">
    <source>
        <dbReference type="EMBL" id="CAK7918031.1"/>
    </source>
</evidence>
<dbReference type="InterPro" id="IPR027417">
    <property type="entry name" value="P-loop_NTPase"/>
</dbReference>
<dbReference type="SUPFAM" id="SSF52540">
    <property type="entry name" value="P-loop containing nucleoside triphosphate hydrolases"/>
    <property type="match status" value="1"/>
</dbReference>
<dbReference type="InterPro" id="IPR001806">
    <property type="entry name" value="Small_GTPase"/>
</dbReference>
<dbReference type="SMART" id="SM00173">
    <property type="entry name" value="RAS"/>
    <property type="match status" value="1"/>
</dbReference>
<proteinExistence type="predicted"/>
<dbReference type="Proteomes" id="UP001497600">
    <property type="component" value="Chromosome G"/>
</dbReference>
<organism evidence="2 3">
    <name type="scientific">[Candida] anglica</name>
    <dbReference type="NCBI Taxonomy" id="148631"/>
    <lineage>
        <taxon>Eukaryota</taxon>
        <taxon>Fungi</taxon>
        <taxon>Dikarya</taxon>
        <taxon>Ascomycota</taxon>
        <taxon>Saccharomycotina</taxon>
        <taxon>Pichiomycetes</taxon>
        <taxon>Debaryomycetaceae</taxon>
        <taxon>Kurtzmaniella</taxon>
    </lineage>
</organism>
<dbReference type="PROSITE" id="PS51420">
    <property type="entry name" value="RHO"/>
    <property type="match status" value="1"/>
</dbReference>
<dbReference type="EMBL" id="OZ004259">
    <property type="protein sequence ID" value="CAK7918031.1"/>
    <property type="molecule type" value="Genomic_DNA"/>
</dbReference>
<dbReference type="PROSITE" id="PS51421">
    <property type="entry name" value="RAS"/>
    <property type="match status" value="1"/>
</dbReference>
<dbReference type="Pfam" id="PF00071">
    <property type="entry name" value="Ras"/>
    <property type="match status" value="1"/>
</dbReference>
<dbReference type="NCBIfam" id="TIGR00231">
    <property type="entry name" value="small_GTP"/>
    <property type="match status" value="1"/>
</dbReference>
<accession>A0ABP0EME7</accession>
<evidence type="ECO:0000313" key="3">
    <source>
        <dbReference type="Proteomes" id="UP001497600"/>
    </source>
</evidence>
<dbReference type="Gene3D" id="3.40.50.300">
    <property type="entry name" value="P-loop containing nucleotide triphosphate hydrolases"/>
    <property type="match status" value="1"/>
</dbReference>
<gene>
    <name evidence="2" type="primary">VPS21</name>
    <name evidence="2" type="ORF">CAAN4_G11408</name>
</gene>
<keyword evidence="1" id="KW-0547">Nucleotide-binding</keyword>
<name>A0ABP0EME7_9ASCO</name>
<evidence type="ECO:0000256" key="1">
    <source>
        <dbReference type="ARBA" id="ARBA00022741"/>
    </source>
</evidence>
<sequence length="211" mass="23857">MVGPPPYKLVLLGDSSVGKTSLVHRFATDNFDEHTANTIGAAFITKEYDSTNTDRKVKFEIWDTAGQERYRSLTPMYYRNAKIALVCYDLSNLDSFDKCKYWIDQLNTTEDNIQIKLVGNKSDLLAEDADMETIEEFCNSNNIPQYKTSAKSGSGIPELFSAIIDEIDESIFTDYNERQIQEEEASRNGSFGTIDFLNARFRNPDASSTCC</sequence>
<dbReference type="InterPro" id="IPR005225">
    <property type="entry name" value="Small_GTP-bd"/>
</dbReference>
<dbReference type="PROSITE" id="PS51419">
    <property type="entry name" value="RAB"/>
    <property type="match status" value="1"/>
</dbReference>
<protein>
    <submittedName>
        <fullName evidence="2">Vacuolar protein sorting-associated protein 21</fullName>
    </submittedName>
</protein>
<dbReference type="PRINTS" id="PR00449">
    <property type="entry name" value="RASTRNSFRMNG"/>
</dbReference>
<keyword evidence="3" id="KW-1185">Reference proteome</keyword>
<dbReference type="SMART" id="SM00175">
    <property type="entry name" value="RAB"/>
    <property type="match status" value="1"/>
</dbReference>
<dbReference type="SMART" id="SM00176">
    <property type="entry name" value="RAN"/>
    <property type="match status" value="1"/>
</dbReference>
<dbReference type="PANTHER" id="PTHR47978">
    <property type="match status" value="1"/>
</dbReference>
<dbReference type="SMART" id="SM00174">
    <property type="entry name" value="RHO"/>
    <property type="match status" value="1"/>
</dbReference>
<reference evidence="2 3" key="1">
    <citation type="submission" date="2024-01" db="EMBL/GenBank/DDBJ databases">
        <authorList>
            <consortium name="Genoscope - CEA"/>
            <person name="William W."/>
        </authorList>
    </citation>
    <scope>NUCLEOTIDE SEQUENCE [LARGE SCALE GENOMIC DNA]</scope>
    <source>
        <strain evidence="2 3">29B2s-10</strain>
    </source>
</reference>